<evidence type="ECO:0000313" key="2">
    <source>
        <dbReference type="Proteomes" id="UP000250140"/>
    </source>
</evidence>
<evidence type="ECO:0000313" key="1">
    <source>
        <dbReference type="EMBL" id="OCL05238.1"/>
    </source>
</evidence>
<dbReference type="Proteomes" id="UP000250140">
    <property type="component" value="Unassembled WGS sequence"/>
</dbReference>
<reference evidence="1 2" key="1">
    <citation type="journal article" date="2016" name="Nat. Commun.">
        <title>Ectomycorrhizal ecology is imprinted in the genome of the dominant symbiotic fungus Cenococcum geophilum.</title>
        <authorList>
            <consortium name="DOE Joint Genome Institute"/>
            <person name="Peter M."/>
            <person name="Kohler A."/>
            <person name="Ohm R.A."/>
            <person name="Kuo A."/>
            <person name="Krutzmann J."/>
            <person name="Morin E."/>
            <person name="Arend M."/>
            <person name="Barry K.W."/>
            <person name="Binder M."/>
            <person name="Choi C."/>
            <person name="Clum A."/>
            <person name="Copeland A."/>
            <person name="Grisel N."/>
            <person name="Haridas S."/>
            <person name="Kipfer T."/>
            <person name="LaButti K."/>
            <person name="Lindquist E."/>
            <person name="Lipzen A."/>
            <person name="Maire R."/>
            <person name="Meier B."/>
            <person name="Mihaltcheva S."/>
            <person name="Molinier V."/>
            <person name="Murat C."/>
            <person name="Poggeler S."/>
            <person name="Quandt C.A."/>
            <person name="Sperisen C."/>
            <person name="Tritt A."/>
            <person name="Tisserant E."/>
            <person name="Crous P.W."/>
            <person name="Henrissat B."/>
            <person name="Nehls U."/>
            <person name="Egli S."/>
            <person name="Spatafora J.W."/>
            <person name="Grigoriev I.V."/>
            <person name="Martin F.M."/>
        </authorList>
    </citation>
    <scope>NUCLEOTIDE SEQUENCE [LARGE SCALE GENOMIC DNA]</scope>
    <source>
        <strain evidence="1 2">CBS 207.34</strain>
    </source>
</reference>
<organism evidence="1 2">
    <name type="scientific">Glonium stellatum</name>
    <dbReference type="NCBI Taxonomy" id="574774"/>
    <lineage>
        <taxon>Eukaryota</taxon>
        <taxon>Fungi</taxon>
        <taxon>Dikarya</taxon>
        <taxon>Ascomycota</taxon>
        <taxon>Pezizomycotina</taxon>
        <taxon>Dothideomycetes</taxon>
        <taxon>Pleosporomycetidae</taxon>
        <taxon>Gloniales</taxon>
        <taxon>Gloniaceae</taxon>
        <taxon>Glonium</taxon>
    </lineage>
</organism>
<protein>
    <submittedName>
        <fullName evidence="1">Uncharacterized protein</fullName>
    </submittedName>
</protein>
<proteinExistence type="predicted"/>
<dbReference type="AlphaFoldDB" id="A0A8E2JPZ8"/>
<dbReference type="EMBL" id="KV750336">
    <property type="protein sequence ID" value="OCL05238.1"/>
    <property type="molecule type" value="Genomic_DNA"/>
</dbReference>
<sequence>MERVLQAALEAASASRDMSSPGRLLLNPAACWAARDAKLLSCWSCATCVTGLARYILGRIPLFIVYLHTYIPRTALSSSLPPSHPIPSHCPDCRIALVAVAGPRSISPKSVAARWELIGKPMSPAAQRSQNPKHQAAIGQPYLTLRPPRAHTADPLESHPCTPFCYR</sequence>
<accession>A0A8E2JPZ8</accession>
<name>A0A8E2JPZ8_9PEZI</name>
<keyword evidence="2" id="KW-1185">Reference proteome</keyword>
<gene>
    <name evidence="1" type="ORF">AOQ84DRAFT_100804</name>
</gene>